<organism evidence="1 3">
    <name type="scientific">Bacillus canaveralius</name>
    <dbReference type="NCBI Taxonomy" id="1403243"/>
    <lineage>
        <taxon>Bacteria</taxon>
        <taxon>Bacillati</taxon>
        <taxon>Bacillota</taxon>
        <taxon>Bacilli</taxon>
        <taxon>Bacillales</taxon>
        <taxon>Bacillaceae</taxon>
        <taxon>Bacillus</taxon>
    </lineage>
</organism>
<evidence type="ECO:0000313" key="2">
    <source>
        <dbReference type="EMBL" id="PLR96303.1"/>
    </source>
</evidence>
<gene>
    <name evidence="1" type="ORF">CU635_07030</name>
    <name evidence="2" type="ORF">CVD25_12975</name>
</gene>
<dbReference type="OrthoDB" id="2864505at2"/>
<comment type="caution">
    <text evidence="1">The sequence shown here is derived from an EMBL/GenBank/DDBJ whole genome shotgun (WGS) entry which is preliminary data.</text>
</comment>
<dbReference type="InterPro" id="IPR036249">
    <property type="entry name" value="Thioredoxin-like_sf"/>
</dbReference>
<evidence type="ECO:0000313" key="3">
    <source>
        <dbReference type="Proteomes" id="UP000234951"/>
    </source>
</evidence>
<dbReference type="PROSITE" id="PS51257">
    <property type="entry name" value="PROKAR_LIPOPROTEIN"/>
    <property type="match status" value="1"/>
</dbReference>
<protein>
    <submittedName>
        <fullName evidence="1">Small peptidoglycan-associated lipoprotein</fullName>
    </submittedName>
</protein>
<dbReference type="AlphaFoldDB" id="A0A2N5GNI3"/>
<name>A0A2N5GNI3_9BACI</name>
<reference evidence="2 4" key="2">
    <citation type="submission" date="2017-12" db="EMBL/GenBank/DDBJ databases">
        <title>Comparative Functional Genomics of Dry Heat Resistant strains isolated from the Viking Spacecraft.</title>
        <authorList>
            <person name="Seuylemezian A."/>
            <person name="Cooper K."/>
            <person name="Vaishampayan P."/>
        </authorList>
    </citation>
    <scope>NUCLEOTIDE SEQUENCE [LARGE SCALE GENOMIC DNA]</scope>
    <source>
        <strain evidence="2 4">ATCC 29669</strain>
    </source>
</reference>
<keyword evidence="4" id="KW-1185">Reference proteome</keyword>
<proteinExistence type="predicted"/>
<evidence type="ECO:0000313" key="4">
    <source>
        <dbReference type="Proteomes" id="UP000235114"/>
    </source>
</evidence>
<reference evidence="1 3" key="1">
    <citation type="submission" date="2017-11" db="EMBL/GenBank/DDBJ databases">
        <title>Comparitive Functional Genomics of Dry Heat Resistant strains isolated from the Viking Spacecraft.</title>
        <authorList>
            <person name="Seuylemezian A."/>
            <person name="Cooper K."/>
            <person name="Vaishampayan P."/>
        </authorList>
    </citation>
    <scope>NUCLEOTIDE SEQUENCE [LARGE SCALE GENOMIC DNA]</scope>
    <source>
        <strain evidence="1 3">M4.6</strain>
    </source>
</reference>
<dbReference type="EMBL" id="PGVA01000014">
    <property type="protein sequence ID" value="PLR84051.1"/>
    <property type="molecule type" value="Genomic_DNA"/>
</dbReference>
<evidence type="ECO:0000313" key="1">
    <source>
        <dbReference type="EMBL" id="PLR84051.1"/>
    </source>
</evidence>
<sequence>MKGLGFCLSVFLLVLTASCTKSGPSDSLSLGEGVKQIVFFSNDTDYTEEASYYDALLELKKEFPVEVDNMMVFSEDSAKSYYHAFHIEQSPAIVIVYNDKVVAQVKGDVSKEQIIQPLEQVLSQ</sequence>
<dbReference type="RefSeq" id="WP_101576459.1">
    <property type="nucleotide sequence ID" value="NZ_PGVA01000014.1"/>
</dbReference>
<accession>A0A2N5GNI3</accession>
<dbReference type="EMBL" id="PGVD01000033">
    <property type="protein sequence ID" value="PLR96303.1"/>
    <property type="molecule type" value="Genomic_DNA"/>
</dbReference>
<dbReference type="SUPFAM" id="SSF52833">
    <property type="entry name" value="Thioredoxin-like"/>
    <property type="match status" value="1"/>
</dbReference>
<dbReference type="Proteomes" id="UP000234951">
    <property type="component" value="Unassembled WGS sequence"/>
</dbReference>
<keyword evidence="1" id="KW-0449">Lipoprotein</keyword>
<dbReference type="Proteomes" id="UP000235114">
    <property type="component" value="Unassembled WGS sequence"/>
</dbReference>